<dbReference type="GO" id="GO:0016491">
    <property type="term" value="F:oxidoreductase activity"/>
    <property type="evidence" value="ECO:0007669"/>
    <property type="project" value="InterPro"/>
</dbReference>
<feature type="region of interest" description="Disordered" evidence="4">
    <location>
        <begin position="274"/>
        <end position="302"/>
    </location>
</feature>
<dbReference type="Gene3D" id="3.30.70.1030">
    <property type="entry name" value="Apc35880, domain 1"/>
    <property type="match status" value="2"/>
</dbReference>
<comment type="caution">
    <text evidence="6">The sequence shown here is derived from an EMBL/GenBank/DDBJ whole genome shotgun (WGS) entry which is preliminary data.</text>
</comment>
<evidence type="ECO:0000313" key="7">
    <source>
        <dbReference type="Proteomes" id="UP001202674"/>
    </source>
</evidence>
<dbReference type="Gene3D" id="3.30.70.100">
    <property type="match status" value="1"/>
</dbReference>
<dbReference type="NCBIfam" id="NF008913">
    <property type="entry name" value="PRK12276.1"/>
    <property type="match status" value="1"/>
</dbReference>
<dbReference type="InterPro" id="IPR007138">
    <property type="entry name" value="ABM_dom"/>
</dbReference>
<dbReference type="GO" id="GO:0046872">
    <property type="term" value="F:metal ion binding"/>
    <property type="evidence" value="ECO:0007669"/>
    <property type="project" value="UniProtKB-KW"/>
</dbReference>
<dbReference type="SUPFAM" id="SSF54909">
    <property type="entry name" value="Dimeric alpha+beta barrel"/>
    <property type="match status" value="2"/>
</dbReference>
<proteinExistence type="predicted"/>
<dbReference type="NCBIfam" id="NF007124">
    <property type="entry name" value="PRK09565.1"/>
    <property type="match status" value="1"/>
</dbReference>
<evidence type="ECO:0000256" key="4">
    <source>
        <dbReference type="SAM" id="MobiDB-lite"/>
    </source>
</evidence>
<evidence type="ECO:0000256" key="1">
    <source>
        <dbReference type="ARBA" id="ARBA00022617"/>
    </source>
</evidence>
<dbReference type="GO" id="GO:0020037">
    <property type="term" value="F:heme binding"/>
    <property type="evidence" value="ECO:0007669"/>
    <property type="project" value="InterPro"/>
</dbReference>
<dbReference type="Pfam" id="PF03992">
    <property type="entry name" value="ABM"/>
    <property type="match status" value="1"/>
</dbReference>
<feature type="compositionally biased region" description="Acidic residues" evidence="4">
    <location>
        <begin position="404"/>
        <end position="417"/>
    </location>
</feature>
<gene>
    <name evidence="6" type="ORF">AArcSt11_07705</name>
</gene>
<evidence type="ECO:0000256" key="2">
    <source>
        <dbReference type="ARBA" id="ARBA00022723"/>
    </source>
</evidence>
<dbReference type="Pfam" id="PF06778">
    <property type="entry name" value="Chlor_dismutase"/>
    <property type="match status" value="1"/>
</dbReference>
<dbReference type="RefSeq" id="WP_250596038.1">
    <property type="nucleotide sequence ID" value="NZ_JAKRVY010000003.1"/>
</dbReference>
<dbReference type="InterPro" id="IPR010644">
    <property type="entry name" value="ChdC/CLD"/>
</dbReference>
<dbReference type="EMBL" id="JAKRVY010000003">
    <property type="protein sequence ID" value="MCL9813537.1"/>
    <property type="molecule type" value="Genomic_DNA"/>
</dbReference>
<dbReference type="PANTHER" id="PTHR36843:SF1">
    <property type="entry name" value="COPROHEME DECARBOXYLASE"/>
    <property type="match status" value="1"/>
</dbReference>
<dbReference type="PROSITE" id="PS51725">
    <property type="entry name" value="ABM"/>
    <property type="match status" value="1"/>
</dbReference>
<sequence>MDRREPPQTDEGWYVLHDLRTIDWDAWTEAAPAERERALDAGVEYLEAAEAVEDADAGASAVFTVLGHEADLMLLHLRPTLADLDTLERQFETTAFARYTEHTGSYVSVTEASGYTGAEAYFDPDEEADPGIKNYIESRLYPSLPDADFVSFYPMDKRRGPDHNWYDLSFEDRAELMSGHGDIGRSYAGKVSQIISGSVGLDDFEWGVTLFADNPTDVKDLLYEMRFDPSSSRYAEFGPFYSGRRFSPAELDAVLAGEPVGVDDAEEAGISDEGAATPADAESEHGNAVSADADDDSARDVPSELDRLGVSLPDEGVGLVVYSDAPTDEVDEEVEGLRGNFEHYDSHLGTEVVGDGEGTAVVSGWETDRAAGIASGFLEELPGVTGYLQGSLDGGGSEFHAVGDGEDHEEAADEAEDTHDRTDEDAESIRDELDDHGIYAGQPHGEDVYALVLYSAADVDELREEVASLSDGFDRYDTHSKTAVYTTEGADPAVVSIWETEDAANTASDYLSDLPEIVRQAGDEAETFGTMGMFYTVKPEHEDDFVEKFDTVGGLLEEMDGHRQTDLYANVEDDCDMFIASRWDSKEDCMAFFRSDAFSDTVDWGRDVLADRPRHVFLA</sequence>
<name>A0AAE3K4L4_9EURY</name>
<organism evidence="6 7">
    <name type="scientific">Natranaeroarchaeum aerophilus</name>
    <dbReference type="NCBI Taxonomy" id="2917711"/>
    <lineage>
        <taxon>Archaea</taxon>
        <taxon>Methanobacteriati</taxon>
        <taxon>Methanobacteriota</taxon>
        <taxon>Stenosarchaea group</taxon>
        <taxon>Halobacteria</taxon>
        <taxon>Halobacteriales</taxon>
        <taxon>Natronoarchaeaceae</taxon>
        <taxon>Natranaeroarchaeum</taxon>
    </lineage>
</organism>
<reference evidence="6 7" key="1">
    <citation type="journal article" date="2022" name="Syst. Appl. Microbiol.">
        <title>Natronocalculus amylovorans gen. nov., sp. nov., and Natranaeroarchaeum aerophilus sp. nov., dominant culturable amylolytic natronoarchaea from hypersaline soda lakes in southwestern Siberia.</title>
        <authorList>
            <person name="Sorokin D.Y."/>
            <person name="Elcheninov A.G."/>
            <person name="Khizhniak T.V."/>
            <person name="Koenen M."/>
            <person name="Bale N.J."/>
            <person name="Damste J.S.S."/>
            <person name="Kublanov I.V."/>
        </authorList>
    </citation>
    <scope>NUCLEOTIDE SEQUENCE [LARGE SCALE GENOMIC DNA]</scope>
    <source>
        <strain evidence="6 7">AArc-St1-1</strain>
    </source>
</reference>
<protein>
    <submittedName>
        <fullName evidence="6">Heme-binding protein</fullName>
    </submittedName>
</protein>
<keyword evidence="2" id="KW-0479">Metal-binding</keyword>
<dbReference type="InterPro" id="IPR011008">
    <property type="entry name" value="Dimeric_a/b-barrel"/>
</dbReference>
<keyword evidence="3" id="KW-0408">Iron</keyword>
<feature type="domain" description="ABM" evidence="5">
    <location>
        <begin position="529"/>
        <end position="617"/>
    </location>
</feature>
<keyword evidence="1" id="KW-0349">Heme</keyword>
<feature type="compositionally biased region" description="Basic and acidic residues" evidence="4">
    <location>
        <begin position="418"/>
        <end position="427"/>
    </location>
</feature>
<dbReference type="PANTHER" id="PTHR36843">
    <property type="entry name" value="HEME-DEPENDENT PEROXIDASE YWFI-RELATED"/>
    <property type="match status" value="1"/>
</dbReference>
<evidence type="ECO:0000313" key="6">
    <source>
        <dbReference type="EMBL" id="MCL9813537.1"/>
    </source>
</evidence>
<dbReference type="Proteomes" id="UP001202674">
    <property type="component" value="Unassembled WGS sequence"/>
</dbReference>
<evidence type="ECO:0000259" key="5">
    <source>
        <dbReference type="PROSITE" id="PS51725"/>
    </source>
</evidence>
<accession>A0AAE3K4L4</accession>
<dbReference type="AlphaFoldDB" id="A0AAE3K4L4"/>
<feature type="region of interest" description="Disordered" evidence="4">
    <location>
        <begin position="400"/>
        <end position="427"/>
    </location>
</feature>
<evidence type="ECO:0000256" key="3">
    <source>
        <dbReference type="ARBA" id="ARBA00023004"/>
    </source>
</evidence>
<keyword evidence="7" id="KW-1185">Reference proteome</keyword>